<feature type="domain" description="ABC transporter" evidence="9">
    <location>
        <begin position="350"/>
        <end position="603"/>
    </location>
</feature>
<feature type="region of interest" description="Disordered" evidence="7">
    <location>
        <begin position="1"/>
        <end position="81"/>
    </location>
</feature>
<feature type="transmembrane region" description="Helical" evidence="8">
    <location>
        <begin position="874"/>
        <end position="896"/>
    </location>
</feature>
<accession>A0A7R8ZAL1</accession>
<keyword evidence="5 8" id="KW-1133">Transmembrane helix</keyword>
<evidence type="ECO:0000256" key="3">
    <source>
        <dbReference type="ARBA" id="ARBA00022448"/>
    </source>
</evidence>
<keyword evidence="6 8" id="KW-0472">Membrane</keyword>
<organism evidence="10">
    <name type="scientific">Timema douglasi</name>
    <name type="common">Walking stick</name>
    <dbReference type="NCBI Taxonomy" id="61478"/>
    <lineage>
        <taxon>Eukaryota</taxon>
        <taxon>Metazoa</taxon>
        <taxon>Ecdysozoa</taxon>
        <taxon>Arthropoda</taxon>
        <taxon>Hexapoda</taxon>
        <taxon>Insecta</taxon>
        <taxon>Pterygota</taxon>
        <taxon>Neoptera</taxon>
        <taxon>Polyneoptera</taxon>
        <taxon>Phasmatodea</taxon>
        <taxon>Timematodea</taxon>
        <taxon>Timematoidea</taxon>
        <taxon>Timematidae</taxon>
        <taxon>Timema</taxon>
    </lineage>
</organism>
<dbReference type="GO" id="GO:0005886">
    <property type="term" value="C:plasma membrane"/>
    <property type="evidence" value="ECO:0007669"/>
    <property type="project" value="TreeGrafter"/>
</dbReference>
<feature type="compositionally biased region" description="Polar residues" evidence="7">
    <location>
        <begin position="27"/>
        <end position="36"/>
    </location>
</feature>
<evidence type="ECO:0000256" key="1">
    <source>
        <dbReference type="ARBA" id="ARBA00004141"/>
    </source>
</evidence>
<dbReference type="PANTHER" id="PTHR48041:SF89">
    <property type="entry name" value="FI03229P"/>
    <property type="match status" value="1"/>
</dbReference>
<feature type="compositionally biased region" description="Polar residues" evidence="7">
    <location>
        <begin position="1102"/>
        <end position="1130"/>
    </location>
</feature>
<evidence type="ECO:0000256" key="6">
    <source>
        <dbReference type="ARBA" id="ARBA00023136"/>
    </source>
</evidence>
<feature type="compositionally biased region" description="Low complexity" evidence="7">
    <location>
        <begin position="190"/>
        <end position="202"/>
    </location>
</feature>
<dbReference type="InterPro" id="IPR027417">
    <property type="entry name" value="P-loop_NTPase"/>
</dbReference>
<comment type="subcellular location">
    <subcellularLocation>
        <location evidence="1">Membrane</location>
        <topology evidence="1">Multi-pass membrane protein</topology>
    </subcellularLocation>
</comment>
<proteinExistence type="inferred from homology"/>
<dbReference type="GO" id="GO:0005524">
    <property type="term" value="F:ATP binding"/>
    <property type="evidence" value="ECO:0007669"/>
    <property type="project" value="InterPro"/>
</dbReference>
<dbReference type="InterPro" id="IPR050352">
    <property type="entry name" value="ABCG_transporters"/>
</dbReference>
<dbReference type="Pfam" id="PF00005">
    <property type="entry name" value="ABC_tran"/>
    <property type="match status" value="1"/>
</dbReference>
<dbReference type="GO" id="GO:0140359">
    <property type="term" value="F:ABC-type transporter activity"/>
    <property type="evidence" value="ECO:0007669"/>
    <property type="project" value="InterPro"/>
</dbReference>
<feature type="region of interest" description="Disordered" evidence="7">
    <location>
        <begin position="1100"/>
        <end position="1672"/>
    </location>
</feature>
<keyword evidence="4 8" id="KW-0812">Transmembrane</keyword>
<feature type="transmembrane region" description="Helical" evidence="8">
    <location>
        <begin position="842"/>
        <end position="862"/>
    </location>
</feature>
<comment type="similarity">
    <text evidence="2">Belongs to the ABC transporter superfamily. ABCG family. Eye pigment precursor importer (TC 3.A.1.204) subfamily.</text>
</comment>
<name>A0A7R8ZAL1_TIMDO</name>
<dbReference type="PANTHER" id="PTHR48041">
    <property type="entry name" value="ABC TRANSPORTER G FAMILY MEMBER 28"/>
    <property type="match status" value="1"/>
</dbReference>
<feature type="compositionally biased region" description="Polar residues" evidence="7">
    <location>
        <begin position="1138"/>
        <end position="1672"/>
    </location>
</feature>
<protein>
    <recommendedName>
        <fullName evidence="9">ABC transporter domain-containing protein</fullName>
    </recommendedName>
</protein>
<dbReference type="Gene3D" id="3.40.50.300">
    <property type="entry name" value="P-loop containing nucleotide triphosphate hydrolases"/>
    <property type="match status" value="1"/>
</dbReference>
<evidence type="ECO:0000259" key="9">
    <source>
        <dbReference type="PROSITE" id="PS50893"/>
    </source>
</evidence>
<feature type="transmembrane region" description="Helical" evidence="8">
    <location>
        <begin position="810"/>
        <end position="836"/>
    </location>
</feature>
<dbReference type="InterPro" id="IPR013525">
    <property type="entry name" value="ABC2_TM"/>
</dbReference>
<reference evidence="10" key="1">
    <citation type="submission" date="2020-11" db="EMBL/GenBank/DDBJ databases">
        <authorList>
            <person name="Tran Van P."/>
        </authorList>
    </citation>
    <scope>NUCLEOTIDE SEQUENCE</scope>
</reference>
<keyword evidence="3" id="KW-0813">Transport</keyword>
<evidence type="ECO:0000313" key="10">
    <source>
        <dbReference type="EMBL" id="CAD7202629.1"/>
    </source>
</evidence>
<evidence type="ECO:0000256" key="7">
    <source>
        <dbReference type="SAM" id="MobiDB-lite"/>
    </source>
</evidence>
<evidence type="ECO:0000256" key="4">
    <source>
        <dbReference type="ARBA" id="ARBA00022692"/>
    </source>
</evidence>
<evidence type="ECO:0000256" key="5">
    <source>
        <dbReference type="ARBA" id="ARBA00022989"/>
    </source>
</evidence>
<dbReference type="GO" id="GO:0016887">
    <property type="term" value="F:ATP hydrolysis activity"/>
    <property type="evidence" value="ECO:0007669"/>
    <property type="project" value="InterPro"/>
</dbReference>
<feature type="transmembrane region" description="Helical" evidence="8">
    <location>
        <begin position="638"/>
        <end position="662"/>
    </location>
</feature>
<evidence type="ECO:0000256" key="8">
    <source>
        <dbReference type="SAM" id="Phobius"/>
    </source>
</evidence>
<sequence>MSSTALHLLAPPRSMTSHCLERKMPNTRRSSPSYELSTMERRYSVPPAPNQGAPPNTSDTHNPPGARTQPGLGPGGPSASEDLHAWSIYRQNLNSDFTDSALGSSEKSPLPYGNFQLRESTVQSILTHPRYGPKSALGANMYSRPMASLVLIDSFEKLPDQITSALGANMYTYLKFGLPRVFPPSRGPKDGSSGYDSSDDGSPYLHRQGRNYLRSRSDPDFRNQPLHRPYTGHGPRPLPQPHVGPGWVRTKSNSEANLLSHEVYARHQDHRRSVHDLRVADLQQQSGLTPSHINDSRHRTSNSSLVHNRRITREEAAMNGRLGSVAEAGYAPIPDHIEIGTAFKYPHLQVRGLEVESKSNKHMLLLQGISFEVHGGEIMAVMATAEEEGTGFLEALSGRSSHTGRIRGDVLLNGQLVHPHQLRDRVAYVESDSHLSPDLSVKQTLRFHHWLRRAGNDKAESTAGKIEVQDKIDTLIEDLGLGQVNDIKVSALTTSERRRLNVACHLLLNTDIVVLDQPTKGMDIFDTFFLVEFLRQWSGNSTLPLNAGLHGGRIVILTLHPPTYEIFTMLSRVALVSAGRLMFTGRRRDMLPYFALVQYPCPAYKNPSDYYRRRALVYTRPVITVMCYRRALVYTQPVSLLCWLANVLLAVAMSLIVGAIFWDLPGSDPHLVLGDRLGFHYTMTLIAPWPLLLRMSLGEVGKERWAVDHDVRDRLYCRPAYIFTKGCSCWLGGGGLRGDCTPRPGRKKLKDNQATSHDYDSESFLPPFVRCKDYEDVNQLYEDTEIVGKNEISEAIKVSSTSIPRELYELVYNLPASALIWMAYIIPAYCMSGLYLQGDETLAIYIYTGFMVLHLLANQMFLTALGYALKHRHVAAILAGLFLSGLALVSGLPLHLLDVGVWCQWLGTVSPARWILPVLLQREYSPLALSSSTSSLTCKNKHFGVQHQDIIVQGSCLPPNGTAVLQYVHFLPDPRQPEYMAPGLHEMVIEETKGHNEDEKRKNTNKNDAVEAWRDHKGDQGREEITANVQISGSKHFGRQHLQPYAVPSWTGPPFADALSPSRPPRITAFGVANASSHVPVPFLRNVPFRHAQIRELGILQESKNLPSQGRQESKSLPSQGLQESKSLPSQGLHESKSLPSQGRQESKSIPSQGRQESKSLPSQGRQESKSLPSQGRQESKSLPSQGRQESKSLPSQGRQESKSLPSQGRQESKSLPSQGRQESKSLPSQGRQESKSLPSQGRQESKSLPSQGRQESKSLPSQGRQESKSLPSQGRQESKSLPSQGRQESKSLPSQGRQESKSLPSQGRQESKSLPSQGRQESKSLPSQGRQESKSLPSQGRQESKSLPSQGRQESKSLPSQGRQESKSLPSQGRQESKSLPSQGRQESKSLPSQGRQESKSLPSQGRQESKSLPSQGRQESKSLPSQGRQESKSLPSQGRQESKSLPSQGRQESKSLPSQGRQESKSLPSQGRQESKSLPSQGRQESKSLPSQGRQESKSLPSQGRQESKSLPSQGRQESKSLPSQGRQESKSLPSQGRQESKSLPSQGRQESKSLPSQGRQESKSLPSQGRQESKSLPSQGRQESKSLPSQGRQESKSLPSQGRQESKSLPSQGRQESKSLPSQGRQESKSLPSQSRQESKSLPSQGSQESKSLPSQGRQESKSLQSQGLQESKNVIIQIACELYHHNPDSARLGIQLASRGPHPARQAPQIAPQIESPTTVSLEMCHIVQTDCRDA</sequence>
<dbReference type="EMBL" id="OA569611">
    <property type="protein sequence ID" value="CAD7202629.1"/>
    <property type="molecule type" value="Genomic_DNA"/>
</dbReference>
<dbReference type="SUPFAM" id="SSF52540">
    <property type="entry name" value="P-loop containing nucleoside triphosphate hydrolases"/>
    <property type="match status" value="1"/>
</dbReference>
<evidence type="ECO:0000256" key="2">
    <source>
        <dbReference type="ARBA" id="ARBA00005814"/>
    </source>
</evidence>
<dbReference type="PROSITE" id="PS50893">
    <property type="entry name" value="ABC_TRANSPORTER_2"/>
    <property type="match status" value="1"/>
</dbReference>
<dbReference type="Pfam" id="PF01061">
    <property type="entry name" value="ABC2_membrane"/>
    <property type="match status" value="1"/>
</dbReference>
<feature type="region of interest" description="Disordered" evidence="7">
    <location>
        <begin position="184"/>
        <end position="242"/>
    </location>
</feature>
<dbReference type="InterPro" id="IPR003439">
    <property type="entry name" value="ABC_transporter-like_ATP-bd"/>
</dbReference>
<feature type="transmembrane region" description="Helical" evidence="8">
    <location>
        <begin position="677"/>
        <end position="695"/>
    </location>
</feature>
<gene>
    <name evidence="10" type="ORF">TDIB3V08_LOCUS8811</name>
</gene>